<evidence type="ECO:0000259" key="2">
    <source>
        <dbReference type="PROSITE" id="PS51384"/>
    </source>
</evidence>
<dbReference type="Proteomes" id="UP000183385">
    <property type="component" value="Unassembled WGS sequence"/>
</dbReference>
<dbReference type="PANTHER" id="PTHR30157:SF0">
    <property type="entry name" value="NADPH-DEPENDENT FERRIC-CHELATE REDUCTASE"/>
    <property type="match status" value="1"/>
</dbReference>
<comment type="similarity">
    <text evidence="1">Belongs to the SIP oxidoreductase family.</text>
</comment>
<dbReference type="PANTHER" id="PTHR30157">
    <property type="entry name" value="FERRIC REDUCTASE, NADPH-DEPENDENT"/>
    <property type="match status" value="1"/>
</dbReference>
<dbReference type="Pfam" id="PF04954">
    <property type="entry name" value="SIP"/>
    <property type="match status" value="1"/>
</dbReference>
<evidence type="ECO:0000313" key="3">
    <source>
        <dbReference type="EMBL" id="SFB93141.1"/>
    </source>
</evidence>
<dbReference type="AlphaFoldDB" id="A0AAQ1KDL2"/>
<feature type="domain" description="FAD-binding FR-type" evidence="2">
    <location>
        <begin position="17"/>
        <end position="126"/>
    </location>
</feature>
<dbReference type="InterPro" id="IPR013113">
    <property type="entry name" value="SIP_FAD-bd"/>
</dbReference>
<dbReference type="RefSeq" id="WP_074976725.1">
    <property type="nucleotide sequence ID" value="NZ_FOLS01000001.1"/>
</dbReference>
<proteinExistence type="inferred from homology"/>
<dbReference type="CDD" id="cd06193">
    <property type="entry name" value="siderophore_interacting"/>
    <property type="match status" value="1"/>
</dbReference>
<sequence>MTQATQQRRVQRVRHELRMREVKVARREQLSPHFVSLTFVSLTFAGEALADFVSAGFDDHVKFMFEDDDGSIVRRDYTPRRFDASARELTVEFALHGHGKACQWAEHAQVGDNAVIGGPRGSMIVPLDFDWHLFVADATGLPAVHRRLEEMPAGTRAIVLLQVEAADRRQFASAADLQLHWFDDGETLLAAVEALHLPAGEGFAWGAGEAAAMVRVRNLLLEKGQPKEAMRVAAYWRQGQADYHEELSQ</sequence>
<dbReference type="Gene3D" id="3.40.50.80">
    <property type="entry name" value="Nucleotide-binding domain of ferredoxin-NADP reductase (FNR) module"/>
    <property type="match status" value="1"/>
</dbReference>
<dbReference type="InterPro" id="IPR007037">
    <property type="entry name" value="SIP_rossman_dom"/>
</dbReference>
<dbReference type="InterPro" id="IPR017927">
    <property type="entry name" value="FAD-bd_FR_type"/>
</dbReference>
<dbReference type="GO" id="GO:0016491">
    <property type="term" value="F:oxidoreductase activity"/>
    <property type="evidence" value="ECO:0007669"/>
    <property type="project" value="InterPro"/>
</dbReference>
<evidence type="ECO:0000313" key="4">
    <source>
        <dbReference type="Proteomes" id="UP000183385"/>
    </source>
</evidence>
<keyword evidence="4" id="KW-1185">Reference proteome</keyword>
<accession>A0AAQ1KDL2</accession>
<dbReference type="InterPro" id="IPR017938">
    <property type="entry name" value="Riboflavin_synthase-like_b-brl"/>
</dbReference>
<reference evidence="3 4" key="1">
    <citation type="submission" date="2016-10" db="EMBL/GenBank/DDBJ databases">
        <authorList>
            <person name="Varghese N."/>
            <person name="Submissions S."/>
        </authorList>
    </citation>
    <scope>NUCLEOTIDE SEQUENCE [LARGE SCALE GENOMIC DNA]</scope>
    <source>
        <strain evidence="3 4">LMG 18378</strain>
    </source>
</reference>
<protein>
    <submittedName>
        <fullName evidence="3">NADPH-dependent ferric siderophore reductase, contains FAD-binding and SIP domains</fullName>
    </submittedName>
</protein>
<comment type="caution">
    <text evidence="3">The sequence shown here is derived from an EMBL/GenBank/DDBJ whole genome shotgun (WGS) entry which is preliminary data.</text>
</comment>
<organism evidence="3 4">
    <name type="scientific">Pseudomonas citronellolis</name>
    <dbReference type="NCBI Taxonomy" id="53408"/>
    <lineage>
        <taxon>Bacteria</taxon>
        <taxon>Pseudomonadati</taxon>
        <taxon>Pseudomonadota</taxon>
        <taxon>Gammaproteobacteria</taxon>
        <taxon>Pseudomonadales</taxon>
        <taxon>Pseudomonadaceae</taxon>
        <taxon>Pseudomonas</taxon>
    </lineage>
</organism>
<evidence type="ECO:0000256" key="1">
    <source>
        <dbReference type="ARBA" id="ARBA00035644"/>
    </source>
</evidence>
<dbReference type="Gene3D" id="2.40.30.10">
    <property type="entry name" value="Translation factors"/>
    <property type="match status" value="2"/>
</dbReference>
<dbReference type="EMBL" id="FOLS01000001">
    <property type="protein sequence ID" value="SFB93141.1"/>
    <property type="molecule type" value="Genomic_DNA"/>
</dbReference>
<gene>
    <name evidence="3" type="ORF">SAMN05216577_101344</name>
</gene>
<dbReference type="InterPro" id="IPR039261">
    <property type="entry name" value="FNR_nucleotide-bd"/>
</dbReference>
<dbReference type="SUPFAM" id="SSF63380">
    <property type="entry name" value="Riboflavin synthase domain-like"/>
    <property type="match status" value="1"/>
</dbReference>
<dbReference type="Pfam" id="PF08021">
    <property type="entry name" value="FAD_binding_9"/>
    <property type="match status" value="1"/>
</dbReference>
<dbReference type="PROSITE" id="PS51384">
    <property type="entry name" value="FAD_FR"/>
    <property type="match status" value="1"/>
</dbReference>
<dbReference type="InterPro" id="IPR039374">
    <property type="entry name" value="SIP_fam"/>
</dbReference>
<name>A0AAQ1KDL2_9PSED</name>